<dbReference type="OrthoDB" id="1875751at2759"/>
<feature type="domain" description="RRM" evidence="8">
    <location>
        <begin position="104"/>
        <end position="192"/>
    </location>
</feature>
<comment type="caution">
    <text evidence="9">The sequence shown here is derived from an EMBL/GenBank/DDBJ whole genome shotgun (WGS) entry which is preliminary data.</text>
</comment>
<feature type="non-terminal residue" evidence="9">
    <location>
        <position position="294"/>
    </location>
</feature>
<dbReference type="Pfam" id="PF00076">
    <property type="entry name" value="RRM_1"/>
    <property type="match status" value="2"/>
</dbReference>
<evidence type="ECO:0000256" key="5">
    <source>
        <dbReference type="ARBA" id="ARBA00023274"/>
    </source>
</evidence>
<dbReference type="GO" id="GO:0000398">
    <property type="term" value="P:mRNA splicing, via spliceosome"/>
    <property type="evidence" value="ECO:0007669"/>
    <property type="project" value="TreeGrafter"/>
</dbReference>
<dbReference type="InterPro" id="IPR012677">
    <property type="entry name" value="Nucleotide-bd_a/b_plait_sf"/>
</dbReference>
<evidence type="ECO:0000256" key="3">
    <source>
        <dbReference type="ARBA" id="ARBA00022884"/>
    </source>
</evidence>
<keyword evidence="2" id="KW-0677">Repeat</keyword>
<dbReference type="InterPro" id="IPR035979">
    <property type="entry name" value="RBD_domain_sf"/>
</dbReference>
<keyword evidence="3 6" id="KW-0694">RNA-binding</keyword>
<dbReference type="SMART" id="SM00360">
    <property type="entry name" value="RRM"/>
    <property type="match status" value="2"/>
</dbReference>
<dbReference type="InterPro" id="IPR034516">
    <property type="entry name" value="hnRNPA1/3_RRM2"/>
</dbReference>
<evidence type="ECO:0000256" key="6">
    <source>
        <dbReference type="PROSITE-ProRule" id="PRU00176"/>
    </source>
</evidence>
<evidence type="ECO:0000256" key="4">
    <source>
        <dbReference type="ARBA" id="ARBA00023242"/>
    </source>
</evidence>
<organism evidence="9 10">
    <name type="scientific">Ophiophagus hannah</name>
    <name type="common">King cobra</name>
    <name type="synonym">Naja hannah</name>
    <dbReference type="NCBI Taxonomy" id="8665"/>
    <lineage>
        <taxon>Eukaryota</taxon>
        <taxon>Metazoa</taxon>
        <taxon>Chordata</taxon>
        <taxon>Craniata</taxon>
        <taxon>Vertebrata</taxon>
        <taxon>Euteleostomi</taxon>
        <taxon>Lepidosauria</taxon>
        <taxon>Squamata</taxon>
        <taxon>Bifurcata</taxon>
        <taxon>Unidentata</taxon>
        <taxon>Episquamata</taxon>
        <taxon>Toxicofera</taxon>
        <taxon>Serpentes</taxon>
        <taxon>Colubroidea</taxon>
        <taxon>Elapidae</taxon>
        <taxon>Elapinae</taxon>
        <taxon>Ophiophagus</taxon>
    </lineage>
</organism>
<accession>V8PH67</accession>
<dbReference type="EMBL" id="AZIM01000055">
    <property type="protein sequence ID" value="ETE73685.1"/>
    <property type="molecule type" value="Genomic_DNA"/>
</dbReference>
<evidence type="ECO:0000256" key="1">
    <source>
        <dbReference type="ARBA" id="ARBA00004123"/>
    </source>
</evidence>
<dbReference type="SUPFAM" id="SSF54928">
    <property type="entry name" value="RNA-binding domain, RBD"/>
    <property type="match status" value="2"/>
</dbReference>
<proteinExistence type="predicted"/>
<dbReference type="PANTHER" id="PTHR48026">
    <property type="entry name" value="HOMOLOGOUS TO DROSOPHILA SQD (SQUID) PROTEIN"/>
    <property type="match status" value="1"/>
</dbReference>
<protein>
    <submittedName>
        <fullName evidence="9">Heterogeneous nuclear ribonucleoprotein A3</fullName>
    </submittedName>
</protein>
<feature type="domain" description="RRM" evidence="8">
    <location>
        <begin position="13"/>
        <end position="96"/>
    </location>
</feature>
<dbReference type="InterPro" id="IPR000504">
    <property type="entry name" value="RRM_dom"/>
</dbReference>
<dbReference type="GO" id="GO:0003730">
    <property type="term" value="F:mRNA 3'-UTR binding"/>
    <property type="evidence" value="ECO:0007669"/>
    <property type="project" value="TreeGrafter"/>
</dbReference>
<dbReference type="AlphaFoldDB" id="V8PH67"/>
<gene>
    <name evidence="9" type="primary">Hnrnpa3</name>
    <name evidence="9" type="ORF">L345_00481</name>
</gene>
<feature type="region of interest" description="Disordered" evidence="7">
    <location>
        <begin position="183"/>
        <end position="202"/>
    </location>
</feature>
<evidence type="ECO:0000256" key="7">
    <source>
        <dbReference type="SAM" id="MobiDB-lite"/>
    </source>
</evidence>
<dbReference type="Gene3D" id="3.30.70.330">
    <property type="match status" value="2"/>
</dbReference>
<feature type="compositionally biased region" description="Low complexity" evidence="7">
    <location>
        <begin position="192"/>
        <end position="202"/>
    </location>
</feature>
<keyword evidence="5 9" id="KW-0687">Ribonucleoprotein</keyword>
<evidence type="ECO:0000259" key="8">
    <source>
        <dbReference type="PROSITE" id="PS50102"/>
    </source>
</evidence>
<comment type="subcellular location">
    <subcellularLocation>
        <location evidence="1">Nucleus</location>
    </subcellularLocation>
</comment>
<evidence type="ECO:0000313" key="10">
    <source>
        <dbReference type="Proteomes" id="UP000018936"/>
    </source>
</evidence>
<dbReference type="GO" id="GO:0071013">
    <property type="term" value="C:catalytic step 2 spliceosome"/>
    <property type="evidence" value="ECO:0007669"/>
    <property type="project" value="TreeGrafter"/>
</dbReference>
<dbReference type="Proteomes" id="UP000018936">
    <property type="component" value="Unassembled WGS sequence"/>
</dbReference>
<dbReference type="FunFam" id="3.30.70.330:FF:000158">
    <property type="entry name" value="heterogeneous nuclear ribonucleoprotein A3 isoform X1"/>
    <property type="match status" value="1"/>
</dbReference>
<sequence length="294" mass="32710">MEGHDPKEPEQLRKLFIGGLSFETTDDSLRDHFEKWGTLTDCVVMRDPQTKRSRGFGFVTYSCVEEVDAAMAARPHKVDGRVVEPKRAVSREDSVKPGAHLTVKKIFVGGIKEDTEEYNLRDYFEKYGKIETIEVMEDRQSGKKRGFAFVTFDDHDTVDKIVVQKYHTINGHNCEVKKALSKQEMQTATAQRSRGSSSSNFMGRGNFGGSGGSYNRGGSFGSRATVVEVVAAVEEALAVVMDIMVLVMVETMVVALDMVVEVVMVVAQAMEIQVVDMAEEVEAMMVIMKEEALE</sequence>
<name>V8PH67_OPHHA</name>
<dbReference type="CDD" id="cd12582">
    <property type="entry name" value="RRM2_hnRNPA3"/>
    <property type="match status" value="1"/>
</dbReference>
<keyword evidence="4" id="KW-0539">Nucleus</keyword>
<reference evidence="9 10" key="1">
    <citation type="journal article" date="2013" name="Proc. Natl. Acad. Sci. U.S.A.">
        <title>The king cobra genome reveals dynamic gene evolution and adaptation in the snake venom system.</title>
        <authorList>
            <person name="Vonk F.J."/>
            <person name="Casewell N.R."/>
            <person name="Henkel C.V."/>
            <person name="Heimberg A.M."/>
            <person name="Jansen H.J."/>
            <person name="McCleary R.J."/>
            <person name="Kerkkamp H.M."/>
            <person name="Vos R.A."/>
            <person name="Guerreiro I."/>
            <person name="Calvete J.J."/>
            <person name="Wuster W."/>
            <person name="Woods A.E."/>
            <person name="Logan J.M."/>
            <person name="Harrison R.A."/>
            <person name="Castoe T.A."/>
            <person name="de Koning A.P."/>
            <person name="Pollock D.D."/>
            <person name="Yandell M."/>
            <person name="Calderon D."/>
            <person name="Renjifo C."/>
            <person name="Currier R.B."/>
            <person name="Salgado D."/>
            <person name="Pla D."/>
            <person name="Sanz L."/>
            <person name="Hyder A.S."/>
            <person name="Ribeiro J.M."/>
            <person name="Arntzen J.W."/>
            <person name="van den Thillart G.E."/>
            <person name="Boetzer M."/>
            <person name="Pirovano W."/>
            <person name="Dirks R.P."/>
            <person name="Spaink H.P."/>
            <person name="Duboule D."/>
            <person name="McGlinn E."/>
            <person name="Kini R.M."/>
            <person name="Richardson M.K."/>
        </authorList>
    </citation>
    <scope>NUCLEOTIDE SEQUENCE</scope>
    <source>
        <tissue evidence="9">Blood</tissue>
    </source>
</reference>
<dbReference type="CDD" id="cd12578">
    <property type="entry name" value="RRM1_hnRNPA_like"/>
    <property type="match status" value="1"/>
</dbReference>
<dbReference type="PANTHER" id="PTHR48026:SF12">
    <property type="entry name" value="HETEROGENEOUS NUCLEAR RIBONUCLEOPROTEIN A3"/>
    <property type="match status" value="1"/>
</dbReference>
<dbReference type="FunFam" id="3.30.70.330:FF:000350">
    <property type="entry name" value="heterogeneous nuclear ribonucleoprotein A3 isoform X1"/>
    <property type="match status" value="1"/>
</dbReference>
<evidence type="ECO:0000256" key="2">
    <source>
        <dbReference type="ARBA" id="ARBA00022737"/>
    </source>
</evidence>
<evidence type="ECO:0000313" key="9">
    <source>
        <dbReference type="EMBL" id="ETE73685.1"/>
    </source>
</evidence>
<keyword evidence="10" id="KW-1185">Reference proteome</keyword>
<dbReference type="PROSITE" id="PS50102">
    <property type="entry name" value="RRM"/>
    <property type="match status" value="2"/>
</dbReference>